<dbReference type="SUPFAM" id="SSF47769">
    <property type="entry name" value="SAM/Pointed domain"/>
    <property type="match status" value="2"/>
</dbReference>
<dbReference type="PANTHER" id="PTHR22914:SF41">
    <property type="entry name" value="CHITIN SYNTHASE 7"/>
    <property type="match status" value="1"/>
</dbReference>
<keyword evidence="6 8" id="KW-0472">Membrane</keyword>
<feature type="transmembrane region" description="Helical" evidence="8">
    <location>
        <begin position="388"/>
        <end position="410"/>
    </location>
</feature>
<dbReference type="InterPro" id="IPR013761">
    <property type="entry name" value="SAM/pointed_sf"/>
</dbReference>
<feature type="domain" description="SAM" evidence="9">
    <location>
        <begin position="1376"/>
        <end position="1447"/>
    </location>
</feature>
<evidence type="ECO:0000256" key="7">
    <source>
        <dbReference type="SAM" id="MobiDB-lite"/>
    </source>
</evidence>
<feature type="region of interest" description="Disordered" evidence="7">
    <location>
        <begin position="1627"/>
        <end position="1666"/>
    </location>
</feature>
<feature type="region of interest" description="Disordered" evidence="7">
    <location>
        <begin position="1240"/>
        <end position="1297"/>
    </location>
</feature>
<feature type="transmembrane region" description="Helical" evidence="8">
    <location>
        <begin position="185"/>
        <end position="205"/>
    </location>
</feature>
<dbReference type="PANTHER" id="PTHR22914">
    <property type="entry name" value="CHITIN SYNTHASE"/>
    <property type="match status" value="1"/>
</dbReference>
<proteinExistence type="evidence at transcript level"/>
<evidence type="ECO:0000256" key="4">
    <source>
        <dbReference type="ARBA" id="ARBA00022692"/>
    </source>
</evidence>
<dbReference type="GO" id="GO:0016020">
    <property type="term" value="C:membrane"/>
    <property type="evidence" value="ECO:0007669"/>
    <property type="project" value="UniProtKB-SubCell"/>
</dbReference>
<dbReference type="InterPro" id="IPR001660">
    <property type="entry name" value="SAM"/>
</dbReference>
<evidence type="ECO:0000256" key="5">
    <source>
        <dbReference type="ARBA" id="ARBA00022989"/>
    </source>
</evidence>
<dbReference type="InterPro" id="IPR029044">
    <property type="entry name" value="Nucleotide-diphossugar_trans"/>
</dbReference>
<sequence>MASTGRASANDVAGSSLLEAAEDGASTSGTAGNASTRPQETEDPSIAQARRHIKESLCVTSGPKLDRENEQDERLKEMSQTSMLLKSMRFVSAFLLFLAIMVCVLASKTAFFVVVFRFRNSLNATGVAKPLTDTLDLPREAGITFATLFILLVTPHVFILLWSFWSGCLGRKTDNYPWPRREARLWAVLVGILESLGMVLFVLGACVDLPTPLAIALSSGVLFFSLLCPFESFSLSYTGMPSRAPRTRGGESDAAPALKKSPVRRLIWLSSLLLQVGILVAVPIVLAGSLHEKILEGNKKWRLACIPLSVVCLSASWSGYLQHKVNDCDMKGAINPYRTARWKSALIASAVKLVTTIAFLFIFDQVFGYRSVEHVKQGFQLLHGDYDMTVAILVHVLCGLLSYVLICAACGMTLHRWSMVLPLLTTTPLCIILSVALCESSTFHLGQIGHGIWSGYSFCTDHQLIEDNAVAFSLLCILWLTQVAYAFIFVTPVKVIDLSKEEVMFHTPGYNPMFLDAFTFVNWRVDHIVPPPYRARKHGNATGAAANGTSSVNTTGYSTSMGAQQDPQEKPRKKRKVYICSTMYREADYEQENLLKSILHVHKAIQDGTAEQDHLEFESHVFFDGAVRGKTYNDFVLQLFSLVETTLGFDVKHVDMLETPYGMQANWNRRAPGSSSDGEDSNQDGIRFTVHLKDGHKFRNKKRWSQVMYMSYVLDYCCRNDKERRMDQSGAVDGSTEPSDSDGGGDRIEDTFILTTDADIVFSYSSVKALLDMMSRDDGVGAVCARTHPTGSGPLVWYQVFDYAIGHWFQKTAEHVIGSVMCCPGCFSVFRCRALQDVLHIYATKVEHATEFLTKDMGEDRWLCTLLVEKGWQLVYCAASENHTFCPDNFEEFYKQRRRWIPSTLANLGLCVEHSKKIVQNNDSVGWWFILYQALMIFSTIISPGTIVLLMSSGLVYAYGWNNIASLVFISLVTVAFGVICISFKQYEMAAAKLLTFIFAILMVAVFVGVLRQISLDAGTENCDKICEPLKNESYIPSPGDNCDTGYELVMYNCTHNSFFGAPVGITTIYLGSLTGMFVIAGLVHPTELFCLVHGVWYLLCLPSGYIFLFVYSLCNMDSQSWGTREAKTASGPSGSGTWQETIQSRLNWLRETFGGLHDNGGYRGIPATDTAAVEAAMPRPGHPPPANQPTVIPAATGQQQQVPSAVDAAAVTATTTGTTSLHVAPETAAEHVHEVQETAATVPEASHPSATAQGVREGRTRSLREAASSLPSTGHAGVQQASQTSRQSQQDRSREPEQAILPCLLVDRTHISTFLAKYKLENLAGRFEEEGYDDAMFLVGMSKDEMARLGVELSVHRAHLSRDIKALPPVPFEHGVPDSIESWLKAIGLPMYSQNFQSRSYITSTGDDNIEGIKELTKEKLIEEIGIRKRGHLKHIVKAIEFIRYPTERELRIKEVRKKIAGRSDPTLAREQENRAELLFWEALRDACMKPEMAALGINKEIGEKLVELRNYSIMTVAIANVLWMVIIQTLAMHPELNVADTNPIGLLFLLVYGLVYATQFISMLVHRLITIMHMLASAKEAGSIDPIVVVEMPAGGDGHLTTSEMSRNDSFSPPGYQLLNDSGDDPYQMQPLLSQPGGYQRSSAVAMVSNPRTQRAATNRNKRR</sequence>
<feature type="transmembrane region" description="Helical" evidence="8">
    <location>
        <begin position="991"/>
        <end position="1011"/>
    </location>
</feature>
<dbReference type="GO" id="GO:0004100">
    <property type="term" value="F:chitin synthase activity"/>
    <property type="evidence" value="ECO:0007669"/>
    <property type="project" value="UniProtKB-EC"/>
</dbReference>
<keyword evidence="4 8" id="KW-0812">Transmembrane</keyword>
<evidence type="ECO:0000256" key="3">
    <source>
        <dbReference type="ARBA" id="ARBA00022676"/>
    </source>
</evidence>
<feature type="compositionally biased region" description="Polar residues" evidence="7">
    <location>
        <begin position="550"/>
        <end position="566"/>
    </location>
</feature>
<dbReference type="Pfam" id="PF03142">
    <property type="entry name" value="Chitin_synth_2"/>
    <property type="match status" value="1"/>
</dbReference>
<feature type="transmembrane region" description="Helical" evidence="8">
    <location>
        <begin position="211"/>
        <end position="230"/>
    </location>
</feature>
<evidence type="ECO:0000256" key="2">
    <source>
        <dbReference type="ARBA" id="ARBA00012543"/>
    </source>
</evidence>
<feature type="compositionally biased region" description="Polar residues" evidence="7">
    <location>
        <begin position="1652"/>
        <end position="1666"/>
    </location>
</feature>
<dbReference type="Gene3D" id="1.10.150.50">
    <property type="entry name" value="Transcription Factor, Ets-1"/>
    <property type="match status" value="2"/>
</dbReference>
<reference evidence="10" key="1">
    <citation type="journal article" date="2014" name="Genome Biol. Evol.">
        <title>Early divergence, broad distribution, and high diversity of animal chitin synthases.</title>
        <authorList>
            <person name="Zakrzewski A.C."/>
            <person name="Weigert A."/>
            <person name="Helm C."/>
            <person name="Adamski M."/>
            <person name="Adamska M."/>
            <person name="Bleidorn C."/>
            <person name="Raible F."/>
            <person name="Hausen H."/>
        </authorList>
    </citation>
    <scope>NUCLEOTIDE SEQUENCE</scope>
    <source>
        <strain evidence="10">SyciCS</strain>
    </source>
</reference>
<dbReference type="Gene3D" id="3.90.550.10">
    <property type="entry name" value="Spore Coat Polysaccharide Biosynthesis Protein SpsA, Chain A"/>
    <property type="match status" value="1"/>
</dbReference>
<protein>
    <recommendedName>
        <fullName evidence="2">chitin synthase</fullName>
        <ecNumber evidence="2">2.4.1.16</ecNumber>
    </recommendedName>
</protein>
<feature type="compositionally biased region" description="Polar residues" evidence="7">
    <location>
        <begin position="25"/>
        <end position="38"/>
    </location>
</feature>
<dbReference type="InterPro" id="IPR004835">
    <property type="entry name" value="Chitin_synth"/>
</dbReference>
<accession>A0A023PNL2</accession>
<evidence type="ECO:0000256" key="6">
    <source>
        <dbReference type="ARBA" id="ARBA00023136"/>
    </source>
</evidence>
<feature type="transmembrane region" description="Helical" evidence="8">
    <location>
        <begin position="90"/>
        <end position="116"/>
    </location>
</feature>
<feature type="transmembrane region" description="Helical" evidence="8">
    <location>
        <begin position="1513"/>
        <end position="1534"/>
    </location>
</feature>
<feature type="transmembrane region" description="Helical" evidence="8">
    <location>
        <begin position="342"/>
        <end position="363"/>
    </location>
</feature>
<comment type="subcellular location">
    <subcellularLocation>
        <location evidence="1">Membrane</location>
        <topology evidence="1">Multi-pass membrane protein</topology>
    </subcellularLocation>
</comment>
<dbReference type="SUPFAM" id="SSF53448">
    <property type="entry name" value="Nucleotide-diphospho-sugar transferases"/>
    <property type="match status" value="1"/>
</dbReference>
<keyword evidence="5 8" id="KW-1133">Transmembrane helix</keyword>
<feature type="compositionally biased region" description="Low complexity" evidence="7">
    <location>
        <begin position="540"/>
        <end position="549"/>
    </location>
</feature>
<feature type="region of interest" description="Disordered" evidence="7">
    <location>
        <begin position="539"/>
        <end position="572"/>
    </location>
</feature>
<feature type="transmembrane region" description="Helical" evidence="8">
    <location>
        <begin position="1546"/>
        <end position="1567"/>
    </location>
</feature>
<evidence type="ECO:0000259" key="9">
    <source>
        <dbReference type="PROSITE" id="PS50105"/>
    </source>
</evidence>
<dbReference type="Pfam" id="PF00536">
    <property type="entry name" value="SAM_1"/>
    <property type="match status" value="2"/>
</dbReference>
<dbReference type="EMBL" id="KJ405464">
    <property type="protein sequence ID" value="AHX26712.1"/>
    <property type="molecule type" value="mRNA"/>
</dbReference>
<evidence type="ECO:0000313" key="10">
    <source>
        <dbReference type="EMBL" id="AHX26712.1"/>
    </source>
</evidence>
<feature type="transmembrane region" description="Helical" evidence="8">
    <location>
        <begin position="266"/>
        <end position="289"/>
    </location>
</feature>
<feature type="transmembrane region" description="Helical" evidence="8">
    <location>
        <begin position="143"/>
        <end position="165"/>
    </location>
</feature>
<feature type="transmembrane region" description="Helical" evidence="8">
    <location>
        <begin position="301"/>
        <end position="321"/>
    </location>
</feature>
<dbReference type="SMART" id="SM00454">
    <property type="entry name" value="SAM"/>
    <property type="match status" value="2"/>
</dbReference>
<feature type="region of interest" description="Disordered" evidence="7">
    <location>
        <begin position="19"/>
        <end position="47"/>
    </location>
</feature>
<evidence type="ECO:0000256" key="8">
    <source>
        <dbReference type="SAM" id="Phobius"/>
    </source>
</evidence>
<dbReference type="EC" id="2.4.1.16" evidence="2"/>
<feature type="region of interest" description="Disordered" evidence="7">
    <location>
        <begin position="727"/>
        <end position="746"/>
    </location>
</feature>
<dbReference type="GO" id="GO:0071944">
    <property type="term" value="C:cell periphery"/>
    <property type="evidence" value="ECO:0007669"/>
    <property type="project" value="TreeGrafter"/>
</dbReference>
<organism evidence="10">
    <name type="scientific">Sycon ciliatum</name>
    <dbReference type="NCBI Taxonomy" id="27933"/>
    <lineage>
        <taxon>Eukaryota</taxon>
        <taxon>Metazoa</taxon>
        <taxon>Porifera</taxon>
        <taxon>Calcarea</taxon>
        <taxon>Calcaronea</taxon>
        <taxon>Leucosolenida</taxon>
        <taxon>Sycettidae</taxon>
        <taxon>Sycon</taxon>
    </lineage>
</organism>
<feature type="transmembrane region" description="Helical" evidence="8">
    <location>
        <begin position="1059"/>
        <end position="1084"/>
    </location>
</feature>
<feature type="transmembrane region" description="Helical" evidence="8">
    <location>
        <begin position="925"/>
        <end position="952"/>
    </location>
</feature>
<feature type="compositionally biased region" description="Low complexity" evidence="7">
    <location>
        <begin position="1280"/>
        <end position="1289"/>
    </location>
</feature>
<dbReference type="GO" id="GO:0006031">
    <property type="term" value="P:chitin biosynthetic process"/>
    <property type="evidence" value="ECO:0007669"/>
    <property type="project" value="TreeGrafter"/>
</dbReference>
<evidence type="ECO:0000256" key="1">
    <source>
        <dbReference type="ARBA" id="ARBA00004141"/>
    </source>
</evidence>
<name>A0A023PNL2_9METZ</name>
<dbReference type="PROSITE" id="PS50105">
    <property type="entry name" value="SAM_DOMAIN"/>
    <property type="match status" value="1"/>
</dbReference>
<keyword evidence="3" id="KW-0808">Transferase</keyword>
<feature type="transmembrane region" description="Helical" evidence="8">
    <location>
        <begin position="964"/>
        <end position="985"/>
    </location>
</feature>
<keyword evidence="3" id="KW-0328">Glycosyltransferase</keyword>
<feature type="transmembrane region" description="Helical" evidence="8">
    <location>
        <begin position="1096"/>
        <end position="1115"/>
    </location>
</feature>